<feature type="transmembrane region" description="Helical" evidence="2">
    <location>
        <begin position="256"/>
        <end position="274"/>
    </location>
</feature>
<evidence type="ECO:0008006" key="5">
    <source>
        <dbReference type="Google" id="ProtNLM"/>
    </source>
</evidence>
<proteinExistence type="predicted"/>
<evidence type="ECO:0000256" key="1">
    <source>
        <dbReference type="SAM" id="MobiDB-lite"/>
    </source>
</evidence>
<dbReference type="EMBL" id="BAAARY010000004">
    <property type="protein sequence ID" value="GAA2517602.1"/>
    <property type="molecule type" value="Genomic_DNA"/>
</dbReference>
<organism evidence="3 4">
    <name type="scientific">Pilimelia columellifera subsp. columellifera</name>
    <dbReference type="NCBI Taxonomy" id="706583"/>
    <lineage>
        <taxon>Bacteria</taxon>
        <taxon>Bacillati</taxon>
        <taxon>Actinomycetota</taxon>
        <taxon>Actinomycetes</taxon>
        <taxon>Micromonosporales</taxon>
        <taxon>Micromonosporaceae</taxon>
        <taxon>Pilimelia</taxon>
    </lineage>
</organism>
<name>A0ABP6AKE1_9ACTN</name>
<protein>
    <recommendedName>
        <fullName evidence="5">DUF308 domain-containing protein</fullName>
    </recommendedName>
</protein>
<dbReference type="RefSeq" id="WP_344169785.1">
    <property type="nucleotide sequence ID" value="NZ_BAAARY010000004.1"/>
</dbReference>
<evidence type="ECO:0000313" key="4">
    <source>
        <dbReference type="Proteomes" id="UP001499978"/>
    </source>
</evidence>
<comment type="caution">
    <text evidence="3">The sequence shown here is derived from an EMBL/GenBank/DDBJ whole genome shotgun (WGS) entry which is preliminary data.</text>
</comment>
<gene>
    <name evidence="3" type="ORF">GCM10010201_13060</name>
</gene>
<accession>A0ABP6AKE1</accession>
<keyword evidence="2" id="KW-0472">Membrane</keyword>
<keyword evidence="4" id="KW-1185">Reference proteome</keyword>
<sequence length="293" mass="29419">MSAGEAEQGRRDNGLAAGGYADAGDVELGVGERLLPVLAADGIAAYLQAKAPGPAVPAQATARLYVDLTRIDAARSHLDRLSPDTAVPPASARKPTVDPTSGAAPDPTQVNATDATSVGDGGAGSVADPTADPGPGSGAGPAATATDVDTEFARIVAGYHLSGAAPHDVDPGPAQLPQIDAGIRVRPGGFDDDPSLLDGLDTFGDGIADDDDRYVPPPPPPLPRLSKFTVAALAAVASGLLLFLMPHLIPGITADIGTLVAVALLLTGVGTLLARMRPDRSEDPYDPDDGAVV</sequence>
<reference evidence="4" key="1">
    <citation type="journal article" date="2019" name="Int. J. Syst. Evol. Microbiol.">
        <title>The Global Catalogue of Microorganisms (GCM) 10K type strain sequencing project: providing services to taxonomists for standard genome sequencing and annotation.</title>
        <authorList>
            <consortium name="The Broad Institute Genomics Platform"/>
            <consortium name="The Broad Institute Genome Sequencing Center for Infectious Disease"/>
            <person name="Wu L."/>
            <person name="Ma J."/>
        </authorList>
    </citation>
    <scope>NUCLEOTIDE SEQUENCE [LARGE SCALE GENOMIC DNA]</scope>
    <source>
        <strain evidence="4">JCM 3367</strain>
    </source>
</reference>
<keyword evidence="2" id="KW-0812">Transmembrane</keyword>
<evidence type="ECO:0000313" key="3">
    <source>
        <dbReference type="EMBL" id="GAA2517602.1"/>
    </source>
</evidence>
<dbReference type="Proteomes" id="UP001499978">
    <property type="component" value="Unassembled WGS sequence"/>
</dbReference>
<feature type="region of interest" description="Disordered" evidence="1">
    <location>
        <begin position="77"/>
        <end position="144"/>
    </location>
</feature>
<keyword evidence="2" id="KW-1133">Transmembrane helix</keyword>
<feature type="compositionally biased region" description="Low complexity" evidence="1">
    <location>
        <begin position="127"/>
        <end position="144"/>
    </location>
</feature>
<evidence type="ECO:0000256" key="2">
    <source>
        <dbReference type="SAM" id="Phobius"/>
    </source>
</evidence>
<feature type="region of interest" description="Disordered" evidence="1">
    <location>
        <begin position="1"/>
        <end position="22"/>
    </location>
</feature>